<accession>A0AAV7VX84</accession>
<proteinExistence type="predicted"/>
<dbReference type="Proteomes" id="UP001066276">
    <property type="component" value="Chromosome 1_2"/>
</dbReference>
<feature type="coiled-coil region" evidence="1">
    <location>
        <begin position="89"/>
        <end position="123"/>
    </location>
</feature>
<evidence type="ECO:0000313" key="3">
    <source>
        <dbReference type="Proteomes" id="UP001066276"/>
    </source>
</evidence>
<dbReference type="EMBL" id="JANPWB010000002">
    <property type="protein sequence ID" value="KAJ1204953.1"/>
    <property type="molecule type" value="Genomic_DNA"/>
</dbReference>
<keyword evidence="3" id="KW-1185">Reference proteome</keyword>
<gene>
    <name evidence="2" type="ORF">NDU88_000388</name>
</gene>
<keyword evidence="1" id="KW-0175">Coiled coil</keyword>
<comment type="caution">
    <text evidence="2">The sequence shown here is derived from an EMBL/GenBank/DDBJ whole genome shotgun (WGS) entry which is preliminary data.</text>
</comment>
<reference evidence="2" key="1">
    <citation type="journal article" date="2022" name="bioRxiv">
        <title>Sequencing and chromosome-scale assembly of the giantPleurodeles waltlgenome.</title>
        <authorList>
            <person name="Brown T."/>
            <person name="Elewa A."/>
            <person name="Iarovenko S."/>
            <person name="Subramanian E."/>
            <person name="Araus A.J."/>
            <person name="Petzold A."/>
            <person name="Susuki M."/>
            <person name="Suzuki K.-i.T."/>
            <person name="Hayashi T."/>
            <person name="Toyoda A."/>
            <person name="Oliveira C."/>
            <person name="Osipova E."/>
            <person name="Leigh N.D."/>
            <person name="Simon A."/>
            <person name="Yun M.H."/>
        </authorList>
    </citation>
    <scope>NUCLEOTIDE SEQUENCE</scope>
    <source>
        <strain evidence="2">20211129_DDA</strain>
        <tissue evidence="2">Liver</tissue>
    </source>
</reference>
<sequence length="138" mass="15247">MNKTGAARVGSVSCAGGCRWGPIRDDVVKGPDEGPGGTLSMVPSLADLLMTRQSLCDEMVNKIDSVATDVTVIQADLRKVANHMTGKQIDILQQEVHTLRNTVSALQKVMDRLNEHIENSEWRSQRNNPRFMGFLDRV</sequence>
<evidence type="ECO:0000256" key="1">
    <source>
        <dbReference type="SAM" id="Coils"/>
    </source>
</evidence>
<protein>
    <submittedName>
        <fullName evidence="2">Uncharacterized protein</fullName>
    </submittedName>
</protein>
<evidence type="ECO:0000313" key="2">
    <source>
        <dbReference type="EMBL" id="KAJ1204953.1"/>
    </source>
</evidence>
<name>A0AAV7VX84_PLEWA</name>
<dbReference type="AlphaFoldDB" id="A0AAV7VX84"/>
<organism evidence="2 3">
    <name type="scientific">Pleurodeles waltl</name>
    <name type="common">Iberian ribbed newt</name>
    <dbReference type="NCBI Taxonomy" id="8319"/>
    <lineage>
        <taxon>Eukaryota</taxon>
        <taxon>Metazoa</taxon>
        <taxon>Chordata</taxon>
        <taxon>Craniata</taxon>
        <taxon>Vertebrata</taxon>
        <taxon>Euteleostomi</taxon>
        <taxon>Amphibia</taxon>
        <taxon>Batrachia</taxon>
        <taxon>Caudata</taxon>
        <taxon>Salamandroidea</taxon>
        <taxon>Salamandridae</taxon>
        <taxon>Pleurodelinae</taxon>
        <taxon>Pleurodeles</taxon>
    </lineage>
</organism>